<protein>
    <recommendedName>
        <fullName evidence="1">PiggyBac transposable element-derived protein domain-containing protein</fullName>
    </recommendedName>
</protein>
<gene>
    <name evidence="2" type="ORF">HF086_000354</name>
</gene>
<organism evidence="2 3">
    <name type="scientific">Spodoptera exigua</name>
    <name type="common">Beet armyworm</name>
    <name type="synonym">Noctua fulgens</name>
    <dbReference type="NCBI Taxonomy" id="7107"/>
    <lineage>
        <taxon>Eukaryota</taxon>
        <taxon>Metazoa</taxon>
        <taxon>Ecdysozoa</taxon>
        <taxon>Arthropoda</taxon>
        <taxon>Hexapoda</taxon>
        <taxon>Insecta</taxon>
        <taxon>Pterygota</taxon>
        <taxon>Neoptera</taxon>
        <taxon>Endopterygota</taxon>
        <taxon>Lepidoptera</taxon>
        <taxon>Glossata</taxon>
        <taxon>Ditrysia</taxon>
        <taxon>Noctuoidea</taxon>
        <taxon>Noctuidae</taxon>
        <taxon>Amphipyrinae</taxon>
        <taxon>Spodoptera</taxon>
    </lineage>
</organism>
<dbReference type="AlphaFoldDB" id="A0A922MAN0"/>
<name>A0A922MAN0_SPOEX</name>
<reference evidence="2" key="1">
    <citation type="journal article" date="2021" name="G3 (Bethesda)">
        <title>Genome and transcriptome analysis of the beet armyworm Spodoptera exigua reveals targets for pest control. .</title>
        <authorList>
            <person name="Simon S."/>
            <person name="Breeschoten T."/>
            <person name="Jansen H.J."/>
            <person name="Dirks R.P."/>
            <person name="Schranz M.E."/>
            <person name="Ros V.I.D."/>
        </authorList>
    </citation>
    <scope>NUCLEOTIDE SEQUENCE</scope>
    <source>
        <strain evidence="2">TB_SE_WUR_2020</strain>
    </source>
</reference>
<dbReference type="InterPro" id="IPR029526">
    <property type="entry name" value="PGBD"/>
</dbReference>
<evidence type="ECO:0000313" key="2">
    <source>
        <dbReference type="EMBL" id="KAH9632994.1"/>
    </source>
</evidence>
<dbReference type="PANTHER" id="PTHR47272:SF1">
    <property type="entry name" value="PIGGYBAC TRANSPOSABLE ELEMENT-DERIVED PROTEIN 3-LIKE"/>
    <property type="match status" value="1"/>
</dbReference>
<evidence type="ECO:0000259" key="1">
    <source>
        <dbReference type="Pfam" id="PF13843"/>
    </source>
</evidence>
<dbReference type="Proteomes" id="UP000814243">
    <property type="component" value="Unassembled WGS sequence"/>
</dbReference>
<dbReference type="EMBL" id="JACEFF010000675">
    <property type="protein sequence ID" value="KAH9632994.1"/>
    <property type="molecule type" value="Genomic_DNA"/>
</dbReference>
<sequence length="168" mass="19552">MAPRTPATHGCKIKPKWHRTRTIMALVPPENAPSDGSSSGSDDKWDIFFSDNEDHQTAHFNPVLSDEEIIPKRPYSYVTKDDICDFIGITLLMGVVQMPAYRDYWSKALRFPENADIMTLKKYEKIRRFLHFVDNTDTNDDRYFKVRPVLERIRELFAARARRALQCG</sequence>
<comment type="caution">
    <text evidence="2">The sequence shown here is derived from an EMBL/GenBank/DDBJ whole genome shotgun (WGS) entry which is preliminary data.</text>
</comment>
<dbReference type="Pfam" id="PF13843">
    <property type="entry name" value="DDE_Tnp_1_7"/>
    <property type="match status" value="1"/>
</dbReference>
<accession>A0A922MAN0</accession>
<proteinExistence type="predicted"/>
<dbReference type="PANTHER" id="PTHR47272">
    <property type="entry name" value="DDE_TNP_1_7 DOMAIN-CONTAINING PROTEIN"/>
    <property type="match status" value="1"/>
</dbReference>
<evidence type="ECO:0000313" key="3">
    <source>
        <dbReference type="Proteomes" id="UP000814243"/>
    </source>
</evidence>
<feature type="domain" description="PiggyBac transposable element-derived protein" evidence="1">
    <location>
        <begin position="77"/>
        <end position="158"/>
    </location>
</feature>